<dbReference type="OrthoDB" id="413460at2759"/>
<dbReference type="InterPro" id="IPR000330">
    <property type="entry name" value="SNF2_N"/>
</dbReference>
<dbReference type="PANTHER" id="PTHR45629">
    <property type="entry name" value="SNF2/RAD54 FAMILY MEMBER"/>
    <property type="match status" value="1"/>
</dbReference>
<dbReference type="InterPro" id="IPR049730">
    <property type="entry name" value="SNF2/RAD54-like_C"/>
</dbReference>
<evidence type="ECO:0000256" key="1">
    <source>
        <dbReference type="ARBA" id="ARBA00022801"/>
    </source>
</evidence>
<comment type="caution">
    <text evidence="5">The sequence shown here is derived from an EMBL/GenBank/DDBJ whole genome shotgun (WGS) entry which is preliminary data.</text>
</comment>
<dbReference type="InterPro" id="IPR050496">
    <property type="entry name" value="SNF2_RAD54_helicase_repair"/>
</dbReference>
<protein>
    <recommendedName>
        <fullName evidence="7">DNA repair and recombination protein RAD54B</fullName>
    </recommendedName>
</protein>
<dbReference type="STRING" id="147828.A0A4S2LI17"/>
<accession>A0A4S2LI17</accession>
<feature type="domain" description="Helicase ATP-binding" evidence="3">
    <location>
        <begin position="279"/>
        <end position="448"/>
    </location>
</feature>
<dbReference type="GO" id="GO:0016787">
    <property type="term" value="F:hydrolase activity"/>
    <property type="evidence" value="ECO:0007669"/>
    <property type="project" value="UniProtKB-KW"/>
</dbReference>
<feature type="compositionally biased region" description="Polar residues" evidence="2">
    <location>
        <begin position="188"/>
        <end position="200"/>
    </location>
</feature>
<dbReference type="GO" id="GO:0000724">
    <property type="term" value="P:double-strand break repair via homologous recombination"/>
    <property type="evidence" value="ECO:0007669"/>
    <property type="project" value="TreeGrafter"/>
</dbReference>
<name>A0A4S2LI17_OPIFE</name>
<dbReference type="PANTHER" id="PTHR45629:SF7">
    <property type="entry name" value="DNA EXCISION REPAIR PROTEIN ERCC-6-RELATED"/>
    <property type="match status" value="1"/>
</dbReference>
<sequence>MRRSAAPSRVLALQHPRKQGRDDVLPTHEDIGVNPSVAITVTQTHSENTPVFSNPTPAYFEVVFAKASTKKHKKWEYDGFAIISGRMVTLTNDHGKTIASTSGHKWTYLKALEEGSVIKIGSYEAELLNSIPPGIYSERTGKSVDKKEVVPCEDTNSSALIPGAVGIAVENPNKHDSDASTFPSRTLLSRLDNSSPTGKTSPHPPDALLMPRPPADCVWTQNPDGLPIMDVALDPRFTSRLRPHQKEGVVFLYQCIMGFLSKSLPSNPLSSVLSDTHEPVGNGPIYGCILADEMGLGKTVQTIALLWLLLKQGPYGGRPVVRRCLIVTPSTLIQNWAKEFSKWLGRERLPFYCVGQTATIKNYLAQPHPPSVIIMSYEMLLQHSCEVHSIPNLDMVVCDEGHRLKNSGIHTSLVLRQLPCRRRIIITGTPVQNNLEELWSLAEFCAPGRLAESQEAFRREFIHRRKASEDPGSGWDEENSPHPKLSRLLSTFLLRRTTEVMRPELTSKSEFIVFCRPSSLQSKLEKVVVRWVQRELDMEQLPMDMSLDLSDDSAEQEDERNDGSYRNDNTVKGTGVWILCMVTALRKLHNHPWLLRPFLTPAPKSSSKKNEGMQFSGRRLPHSLTTELLTVLDESPGLRSSADLKTTGFDVGAISDSGKLKVLYHMLHQLFVRSNGLNSSTKNASKHRLVLVSNFTQTLDLLEIVCFRVTGRRPLRLDGKTPNKRRLEIVEQLNDLNSCERILLLSSRAGGTGLNLVGADHLILYDMDWNPANDAQAMARIWRPGQSRPVRLYRLVTAGGLEERIFQRQAAKLALSHHVLLDHSDSVQSKTWHDGSRQAGILTREELRDLFQTPPSYCLSWTHHLIGCTCDVGRSPSPSLSDDSTQSTSQDVLNDSDVRPCQLGFSSSVSSSMRPAGDQDRLKSMSEALAFLLNWKHCLSPSGVAQLGDPLLSQFSTDDLPISAVFYLKSDKSEESTLAPIHSNLVNQMESVCSVRTTFSTSFQS</sequence>
<dbReference type="GO" id="GO:0015616">
    <property type="term" value="F:DNA translocase activity"/>
    <property type="evidence" value="ECO:0007669"/>
    <property type="project" value="TreeGrafter"/>
</dbReference>
<dbReference type="PROSITE" id="PS51194">
    <property type="entry name" value="HELICASE_CTER"/>
    <property type="match status" value="1"/>
</dbReference>
<dbReference type="Pfam" id="PF00176">
    <property type="entry name" value="SNF2-rel_dom"/>
    <property type="match status" value="1"/>
</dbReference>
<dbReference type="GO" id="GO:0007131">
    <property type="term" value="P:reciprocal meiotic recombination"/>
    <property type="evidence" value="ECO:0007669"/>
    <property type="project" value="TreeGrafter"/>
</dbReference>
<dbReference type="GO" id="GO:0005634">
    <property type="term" value="C:nucleus"/>
    <property type="evidence" value="ECO:0007669"/>
    <property type="project" value="TreeGrafter"/>
</dbReference>
<dbReference type="Gene3D" id="1.20.120.850">
    <property type="entry name" value="SWI2/SNF2 ATPases, N-terminal domain"/>
    <property type="match status" value="1"/>
</dbReference>
<evidence type="ECO:0000259" key="3">
    <source>
        <dbReference type="PROSITE" id="PS51192"/>
    </source>
</evidence>
<feature type="region of interest" description="Disordered" evidence="2">
    <location>
        <begin position="1"/>
        <end position="24"/>
    </location>
</feature>
<dbReference type="EMBL" id="SJOL01007263">
    <property type="protein sequence ID" value="TGZ63223.1"/>
    <property type="molecule type" value="Genomic_DNA"/>
</dbReference>
<evidence type="ECO:0000259" key="4">
    <source>
        <dbReference type="PROSITE" id="PS51194"/>
    </source>
</evidence>
<evidence type="ECO:0000313" key="6">
    <source>
        <dbReference type="Proteomes" id="UP000308267"/>
    </source>
</evidence>
<dbReference type="SMART" id="SM00487">
    <property type="entry name" value="DEXDc"/>
    <property type="match status" value="1"/>
</dbReference>
<dbReference type="Gene3D" id="3.40.50.10810">
    <property type="entry name" value="Tandem AAA-ATPase domain"/>
    <property type="match status" value="1"/>
</dbReference>
<evidence type="ECO:0008006" key="7">
    <source>
        <dbReference type="Google" id="ProtNLM"/>
    </source>
</evidence>
<dbReference type="InterPro" id="IPR014001">
    <property type="entry name" value="Helicase_ATP-bd"/>
</dbReference>
<feature type="region of interest" description="Disordered" evidence="2">
    <location>
        <begin position="877"/>
        <end position="899"/>
    </location>
</feature>
<dbReference type="Pfam" id="PF00271">
    <property type="entry name" value="Helicase_C"/>
    <property type="match status" value="1"/>
</dbReference>
<dbReference type="SUPFAM" id="SSF52540">
    <property type="entry name" value="P-loop containing nucleoside triphosphate hydrolases"/>
    <property type="match status" value="2"/>
</dbReference>
<dbReference type="Gene3D" id="3.40.50.300">
    <property type="entry name" value="P-loop containing nucleotide triphosphate hydrolases"/>
    <property type="match status" value="1"/>
</dbReference>
<dbReference type="CDD" id="cd18793">
    <property type="entry name" value="SF2_C_SNF"/>
    <property type="match status" value="1"/>
</dbReference>
<dbReference type="InterPro" id="IPR038718">
    <property type="entry name" value="SNF2-like_sf"/>
</dbReference>
<dbReference type="PROSITE" id="PS51192">
    <property type="entry name" value="HELICASE_ATP_BIND_1"/>
    <property type="match status" value="1"/>
</dbReference>
<reference evidence="5 6" key="1">
    <citation type="journal article" date="2019" name="BMC Genomics">
        <title>New insights from Opisthorchis felineus genome: update on genomics of the epidemiologically important liver flukes.</title>
        <authorList>
            <person name="Ershov N.I."/>
            <person name="Mordvinov V.A."/>
            <person name="Prokhortchouk E.B."/>
            <person name="Pakharukova M.Y."/>
            <person name="Gunbin K.V."/>
            <person name="Ustyantsev K."/>
            <person name="Genaev M.A."/>
            <person name="Blinov A.G."/>
            <person name="Mazur A."/>
            <person name="Boulygina E."/>
            <person name="Tsygankova S."/>
            <person name="Khrameeva E."/>
            <person name="Chekanov N."/>
            <person name="Fan G."/>
            <person name="Xiao A."/>
            <person name="Zhang H."/>
            <person name="Xu X."/>
            <person name="Yang H."/>
            <person name="Solovyev V."/>
            <person name="Lee S.M."/>
            <person name="Liu X."/>
            <person name="Afonnikov D.A."/>
            <person name="Skryabin K.G."/>
        </authorList>
    </citation>
    <scope>NUCLEOTIDE SEQUENCE [LARGE SCALE GENOMIC DNA]</scope>
    <source>
        <strain evidence="5">AK-0245</strain>
        <tissue evidence="5">Whole organism</tissue>
    </source>
</reference>
<dbReference type="InterPro" id="IPR027417">
    <property type="entry name" value="P-loop_NTPase"/>
</dbReference>
<proteinExistence type="predicted"/>
<dbReference type="SMART" id="SM00490">
    <property type="entry name" value="HELICc"/>
    <property type="match status" value="1"/>
</dbReference>
<feature type="domain" description="Helicase C-terminal" evidence="4">
    <location>
        <begin position="676"/>
        <end position="833"/>
    </location>
</feature>
<feature type="compositionally biased region" description="Low complexity" evidence="2">
    <location>
        <begin position="877"/>
        <end position="890"/>
    </location>
</feature>
<evidence type="ECO:0000256" key="2">
    <source>
        <dbReference type="SAM" id="MobiDB-lite"/>
    </source>
</evidence>
<dbReference type="GO" id="GO:0005524">
    <property type="term" value="F:ATP binding"/>
    <property type="evidence" value="ECO:0007669"/>
    <property type="project" value="InterPro"/>
</dbReference>
<gene>
    <name evidence="5" type="ORF">CRM22_007045</name>
</gene>
<keyword evidence="1" id="KW-0378">Hydrolase</keyword>
<dbReference type="Proteomes" id="UP000308267">
    <property type="component" value="Unassembled WGS sequence"/>
</dbReference>
<organism evidence="5 6">
    <name type="scientific">Opisthorchis felineus</name>
    <dbReference type="NCBI Taxonomy" id="147828"/>
    <lineage>
        <taxon>Eukaryota</taxon>
        <taxon>Metazoa</taxon>
        <taxon>Spiralia</taxon>
        <taxon>Lophotrochozoa</taxon>
        <taxon>Platyhelminthes</taxon>
        <taxon>Trematoda</taxon>
        <taxon>Digenea</taxon>
        <taxon>Opisthorchiida</taxon>
        <taxon>Opisthorchiata</taxon>
        <taxon>Opisthorchiidae</taxon>
        <taxon>Opisthorchis</taxon>
    </lineage>
</organism>
<dbReference type="AlphaFoldDB" id="A0A4S2LI17"/>
<feature type="region of interest" description="Disordered" evidence="2">
    <location>
        <begin position="188"/>
        <end position="207"/>
    </location>
</feature>
<evidence type="ECO:0000313" key="5">
    <source>
        <dbReference type="EMBL" id="TGZ63223.1"/>
    </source>
</evidence>
<dbReference type="InterPro" id="IPR001650">
    <property type="entry name" value="Helicase_C-like"/>
</dbReference>
<keyword evidence="6" id="KW-1185">Reference proteome</keyword>